<comment type="subcellular location">
    <subcellularLocation>
        <location evidence="2 9">Cytoplasm</location>
    </subcellularLocation>
</comment>
<gene>
    <name evidence="9" type="primary">tpm</name>
    <name evidence="10" type="ORF">SAMN05216333_106104</name>
</gene>
<sequence length="229" mass="26168">MIDDNSQAQSRTAYWLERWERNETGFHQTGINPYLLEFWHELQLSRDSTVFVPLCGKSHDMLWLRQQGHTVQGVELSTTAAQAFFSENGLIPQSHAHGRFMHWEANDIAILCGDFFDLGTQDMRNVSAVYDRAALVALPPDLRQRYVDHLLRILPENTQILLITLDYPQHEMTGPPFAVSFNEVTALFQAYAGITLLSQHNVLAQNPRFQARGISRLEESAVLLKTFAR</sequence>
<feature type="binding site" evidence="9">
    <location>
        <position position="19"/>
    </location>
    <ligand>
        <name>S-adenosyl-L-methionine</name>
        <dbReference type="ChEBI" id="CHEBI:59789"/>
    </ligand>
</feature>
<evidence type="ECO:0000256" key="5">
    <source>
        <dbReference type="ARBA" id="ARBA00022490"/>
    </source>
</evidence>
<dbReference type="FunFam" id="3.40.50.150:FF:000101">
    <property type="entry name" value="Thiopurine S-methyltransferase"/>
    <property type="match status" value="1"/>
</dbReference>
<evidence type="ECO:0000313" key="11">
    <source>
        <dbReference type="Proteomes" id="UP000198814"/>
    </source>
</evidence>
<organism evidence="10 11">
    <name type="scientific">Nitrosomonas oligotropha</name>
    <dbReference type="NCBI Taxonomy" id="42354"/>
    <lineage>
        <taxon>Bacteria</taxon>
        <taxon>Pseudomonadati</taxon>
        <taxon>Pseudomonadota</taxon>
        <taxon>Betaproteobacteria</taxon>
        <taxon>Nitrosomonadales</taxon>
        <taxon>Nitrosomonadaceae</taxon>
        <taxon>Nitrosomonas</taxon>
    </lineage>
</organism>
<dbReference type="Proteomes" id="UP000198814">
    <property type="component" value="Unassembled WGS sequence"/>
</dbReference>
<dbReference type="EC" id="2.1.1.67" evidence="4 9"/>
<evidence type="ECO:0000256" key="9">
    <source>
        <dbReference type="HAMAP-Rule" id="MF_00812"/>
    </source>
</evidence>
<dbReference type="InterPro" id="IPR022474">
    <property type="entry name" value="Thiopur_S-MeTfrase_Se/Te_detox"/>
</dbReference>
<dbReference type="RefSeq" id="WP_090317460.1">
    <property type="nucleotide sequence ID" value="NZ_FNOE01000006.1"/>
</dbReference>
<dbReference type="GO" id="GO:0010038">
    <property type="term" value="P:response to metal ion"/>
    <property type="evidence" value="ECO:0007669"/>
    <property type="project" value="InterPro"/>
</dbReference>
<dbReference type="GO" id="GO:0005737">
    <property type="term" value="C:cytoplasm"/>
    <property type="evidence" value="ECO:0007669"/>
    <property type="project" value="UniProtKB-SubCell"/>
</dbReference>
<evidence type="ECO:0000256" key="6">
    <source>
        <dbReference type="ARBA" id="ARBA00022603"/>
    </source>
</evidence>
<keyword evidence="5 9" id="KW-0963">Cytoplasm</keyword>
<dbReference type="PROSITE" id="PS51585">
    <property type="entry name" value="SAM_MT_TPMT"/>
    <property type="match status" value="1"/>
</dbReference>
<comment type="catalytic activity">
    <reaction evidence="1 9">
        <text>S-adenosyl-L-methionine + a thiopurine = S-adenosyl-L-homocysteine + a thiopurine S-methylether.</text>
        <dbReference type="EC" id="2.1.1.67"/>
    </reaction>
</comment>
<protein>
    <recommendedName>
        <fullName evidence="4 9">Thiopurine S-methyltransferase</fullName>
        <ecNumber evidence="4 9">2.1.1.67</ecNumber>
    </recommendedName>
    <alternativeName>
        <fullName evidence="9">Thiopurine methyltransferase</fullName>
    </alternativeName>
</protein>
<evidence type="ECO:0000256" key="7">
    <source>
        <dbReference type="ARBA" id="ARBA00022679"/>
    </source>
</evidence>
<feature type="binding site" evidence="9">
    <location>
        <position position="75"/>
    </location>
    <ligand>
        <name>S-adenosyl-L-methionine</name>
        <dbReference type="ChEBI" id="CHEBI:59789"/>
    </ligand>
</feature>
<dbReference type="STRING" id="42354.SAMN05216333_106104"/>
<dbReference type="GO" id="GO:0008119">
    <property type="term" value="F:thiopurine S-methyltransferase activity"/>
    <property type="evidence" value="ECO:0007669"/>
    <property type="project" value="UniProtKB-UniRule"/>
</dbReference>
<evidence type="ECO:0000256" key="2">
    <source>
        <dbReference type="ARBA" id="ARBA00004496"/>
    </source>
</evidence>
<dbReference type="OrthoDB" id="9778208at2"/>
<name>A0A1H8N153_9PROT</name>
<evidence type="ECO:0000313" key="10">
    <source>
        <dbReference type="EMBL" id="SEO23208.1"/>
    </source>
</evidence>
<feature type="binding site" evidence="9">
    <location>
        <position position="132"/>
    </location>
    <ligand>
        <name>S-adenosyl-L-methionine</name>
        <dbReference type="ChEBI" id="CHEBI:59789"/>
    </ligand>
</feature>
<dbReference type="AlphaFoldDB" id="A0A1H8N153"/>
<dbReference type="HAMAP" id="MF_00812">
    <property type="entry name" value="Thiopur_methtran"/>
    <property type="match status" value="1"/>
</dbReference>
<comment type="similarity">
    <text evidence="3 9">Belongs to the class I-like SAM-binding methyltransferase superfamily. TPMT family.</text>
</comment>
<dbReference type="InterPro" id="IPR029063">
    <property type="entry name" value="SAM-dependent_MTases_sf"/>
</dbReference>
<accession>A0A1H8N153</accession>
<dbReference type="PIRSF" id="PIRSF023956">
    <property type="entry name" value="Thiopurine_S-methyltransferase"/>
    <property type="match status" value="1"/>
</dbReference>
<evidence type="ECO:0000256" key="4">
    <source>
        <dbReference type="ARBA" id="ARBA00011905"/>
    </source>
</evidence>
<dbReference type="PANTHER" id="PTHR10259:SF11">
    <property type="entry name" value="THIOPURINE S-METHYLTRANSFERASE"/>
    <property type="match status" value="1"/>
</dbReference>
<dbReference type="Gene3D" id="3.40.50.150">
    <property type="entry name" value="Vaccinia Virus protein VP39"/>
    <property type="match status" value="1"/>
</dbReference>
<keyword evidence="8 9" id="KW-0949">S-adenosyl-L-methionine</keyword>
<dbReference type="SUPFAM" id="SSF53335">
    <property type="entry name" value="S-adenosyl-L-methionine-dependent methyltransferases"/>
    <property type="match status" value="1"/>
</dbReference>
<keyword evidence="11" id="KW-1185">Reference proteome</keyword>
<reference evidence="11" key="1">
    <citation type="submission" date="2016-10" db="EMBL/GenBank/DDBJ databases">
        <authorList>
            <person name="Varghese N."/>
            <person name="Submissions S."/>
        </authorList>
    </citation>
    <scope>NUCLEOTIDE SEQUENCE [LARGE SCALE GENOMIC DNA]</scope>
    <source>
        <strain evidence="11">Nm76</strain>
    </source>
</reference>
<dbReference type="InterPro" id="IPR008854">
    <property type="entry name" value="TPMT"/>
</dbReference>
<feature type="binding site" evidence="9">
    <location>
        <position position="54"/>
    </location>
    <ligand>
        <name>S-adenosyl-L-methionine</name>
        <dbReference type="ChEBI" id="CHEBI:59789"/>
    </ligand>
</feature>
<dbReference type="NCBIfam" id="NF009732">
    <property type="entry name" value="PRK13255.1"/>
    <property type="match status" value="1"/>
</dbReference>
<proteinExistence type="inferred from homology"/>
<dbReference type="GO" id="GO:0032259">
    <property type="term" value="P:methylation"/>
    <property type="evidence" value="ECO:0007669"/>
    <property type="project" value="UniProtKB-KW"/>
</dbReference>
<dbReference type="EMBL" id="FODO01000006">
    <property type="protein sequence ID" value="SEO23208.1"/>
    <property type="molecule type" value="Genomic_DNA"/>
</dbReference>
<keyword evidence="6 9" id="KW-0489">Methyltransferase</keyword>
<evidence type="ECO:0000256" key="8">
    <source>
        <dbReference type="ARBA" id="ARBA00022691"/>
    </source>
</evidence>
<evidence type="ECO:0000256" key="3">
    <source>
        <dbReference type="ARBA" id="ARBA00008145"/>
    </source>
</evidence>
<dbReference type="Pfam" id="PF05724">
    <property type="entry name" value="TPMT"/>
    <property type="match status" value="1"/>
</dbReference>
<dbReference type="InterPro" id="IPR025835">
    <property type="entry name" value="Thiopurine_S-MeTrfase"/>
</dbReference>
<keyword evidence="7 9" id="KW-0808">Transferase</keyword>
<dbReference type="PANTHER" id="PTHR10259">
    <property type="entry name" value="THIOPURINE S-METHYLTRANSFERASE"/>
    <property type="match status" value="1"/>
</dbReference>
<dbReference type="NCBIfam" id="TIGR03840">
    <property type="entry name" value="TMPT_Se_Te"/>
    <property type="match status" value="1"/>
</dbReference>
<evidence type="ECO:0000256" key="1">
    <source>
        <dbReference type="ARBA" id="ARBA00000903"/>
    </source>
</evidence>